<dbReference type="EMBL" id="VFPS01000001">
    <property type="protein sequence ID" value="TQN00447.1"/>
    <property type="molecule type" value="Genomic_DNA"/>
</dbReference>
<evidence type="ECO:0000313" key="2">
    <source>
        <dbReference type="Proteomes" id="UP000319804"/>
    </source>
</evidence>
<comment type="caution">
    <text evidence="1">The sequence shown here is derived from an EMBL/GenBank/DDBJ whole genome shotgun (WGS) entry which is preliminary data.</text>
</comment>
<protein>
    <submittedName>
        <fullName evidence="1">Uncharacterized protein</fullName>
    </submittedName>
</protein>
<evidence type="ECO:0000313" key="1">
    <source>
        <dbReference type="EMBL" id="TQN00447.1"/>
    </source>
</evidence>
<sequence length="54" mass="5930">MSTAGKAFNAYQFANCDGSLTIGDTTIRISRKVARSIIPLLSVREQRATCSPRR</sequence>
<dbReference type="AlphaFoldDB" id="A0A543KZG1"/>
<dbReference type="Proteomes" id="UP000319804">
    <property type="component" value="Unassembled WGS sequence"/>
</dbReference>
<organism evidence="1 2">
    <name type="scientific">Microbacterium lacticum</name>
    <dbReference type="NCBI Taxonomy" id="33885"/>
    <lineage>
        <taxon>Bacteria</taxon>
        <taxon>Bacillati</taxon>
        <taxon>Actinomycetota</taxon>
        <taxon>Actinomycetes</taxon>
        <taxon>Micrococcales</taxon>
        <taxon>Microbacteriaceae</taxon>
        <taxon>Microbacterium</taxon>
    </lineage>
</organism>
<name>A0A543KZG1_9MICO</name>
<accession>A0A543KZG1</accession>
<keyword evidence="2" id="KW-1185">Reference proteome</keyword>
<gene>
    <name evidence="1" type="ORF">FHX68_0542</name>
</gene>
<reference evidence="1 2" key="1">
    <citation type="submission" date="2019-06" db="EMBL/GenBank/DDBJ databases">
        <title>Sequencing the genomes of 1000 actinobacteria strains.</title>
        <authorList>
            <person name="Klenk H.-P."/>
        </authorList>
    </citation>
    <scope>NUCLEOTIDE SEQUENCE [LARGE SCALE GENOMIC DNA]</scope>
    <source>
        <strain evidence="1 2">DSM 20427</strain>
    </source>
</reference>
<proteinExistence type="predicted"/>